<dbReference type="GO" id="GO:0005524">
    <property type="term" value="F:ATP binding"/>
    <property type="evidence" value="ECO:0007669"/>
    <property type="project" value="UniProtKB-UniRule"/>
</dbReference>
<evidence type="ECO:0000313" key="10">
    <source>
        <dbReference type="EMBL" id="EOW84554.1"/>
    </source>
</evidence>
<dbReference type="InterPro" id="IPR027417">
    <property type="entry name" value="P-loop_NTPase"/>
</dbReference>
<reference evidence="10 11" key="1">
    <citation type="submission" date="2013-03" db="EMBL/GenBank/DDBJ databases">
        <title>The Genome Sequence of Enterococcus columbae ATCC_51263 (PacBio/Illumina hybrid assembly).</title>
        <authorList>
            <consortium name="The Broad Institute Genomics Platform"/>
            <consortium name="The Broad Institute Genome Sequencing Center for Infectious Disease"/>
            <person name="Earl A."/>
            <person name="Russ C."/>
            <person name="Gilmore M."/>
            <person name="Surin D."/>
            <person name="Walker B."/>
            <person name="Young S."/>
            <person name="Zeng Q."/>
            <person name="Gargeya S."/>
            <person name="Fitzgerald M."/>
            <person name="Haas B."/>
            <person name="Abouelleil A."/>
            <person name="Allen A.W."/>
            <person name="Alvarado L."/>
            <person name="Arachchi H.M."/>
            <person name="Berlin A.M."/>
            <person name="Chapman S.B."/>
            <person name="Gainer-Dewar J."/>
            <person name="Goldberg J."/>
            <person name="Griggs A."/>
            <person name="Gujja S."/>
            <person name="Hansen M."/>
            <person name="Howarth C."/>
            <person name="Imamovic A."/>
            <person name="Ireland A."/>
            <person name="Larimer J."/>
            <person name="McCowan C."/>
            <person name="Murphy C."/>
            <person name="Pearson M."/>
            <person name="Poon T.W."/>
            <person name="Priest M."/>
            <person name="Roberts A."/>
            <person name="Saif S."/>
            <person name="Shea T."/>
            <person name="Sisk P."/>
            <person name="Sykes S."/>
            <person name="Wortman J."/>
            <person name="Nusbaum C."/>
            <person name="Birren B."/>
        </authorList>
    </citation>
    <scope>NUCLEOTIDE SEQUENCE [LARGE SCALE GENOMIC DNA]</scope>
    <source>
        <strain evidence="10 11">ATCC 51263</strain>
    </source>
</reference>
<comment type="pathway">
    <text evidence="8">Cofactor biosynthesis; coenzyme A biosynthesis; CoA from (R)-pantothenate: step 5/5.</text>
</comment>
<dbReference type="PANTHER" id="PTHR10695">
    <property type="entry name" value="DEPHOSPHO-COA KINASE-RELATED"/>
    <property type="match status" value="1"/>
</dbReference>
<comment type="caution">
    <text evidence="10">The sequence shown here is derived from an EMBL/GenBank/DDBJ whole genome shotgun (WGS) entry which is preliminary data.</text>
</comment>
<dbReference type="UniPathway" id="UPA00241">
    <property type="reaction ID" value="UER00356"/>
</dbReference>
<keyword evidence="2 8" id="KW-0963">Cytoplasm</keyword>
<dbReference type="PANTHER" id="PTHR10695:SF46">
    <property type="entry name" value="BIFUNCTIONAL COENZYME A SYNTHASE-RELATED"/>
    <property type="match status" value="1"/>
</dbReference>
<dbReference type="CDD" id="cd02022">
    <property type="entry name" value="DPCK"/>
    <property type="match status" value="1"/>
</dbReference>
<dbReference type="SUPFAM" id="SSF52540">
    <property type="entry name" value="P-loop containing nucleoside triphosphate hydrolases"/>
    <property type="match status" value="1"/>
</dbReference>
<proteinExistence type="inferred from homology"/>
<protein>
    <recommendedName>
        <fullName evidence="8 9">Dephospho-CoA kinase</fullName>
        <ecNumber evidence="8 9">2.7.1.24</ecNumber>
    </recommendedName>
    <alternativeName>
        <fullName evidence="8">Dephosphocoenzyme A kinase</fullName>
    </alternativeName>
</protein>
<comment type="similarity">
    <text evidence="1 8">Belongs to the CoaE family.</text>
</comment>
<evidence type="ECO:0000256" key="9">
    <source>
        <dbReference type="NCBIfam" id="TIGR00152"/>
    </source>
</evidence>
<dbReference type="Proteomes" id="UP000014113">
    <property type="component" value="Unassembled WGS sequence"/>
</dbReference>
<dbReference type="GO" id="GO:0015937">
    <property type="term" value="P:coenzyme A biosynthetic process"/>
    <property type="evidence" value="ECO:0007669"/>
    <property type="project" value="UniProtKB-UniRule"/>
</dbReference>
<organism evidence="10 11">
    <name type="scientific">Enterococcus columbae DSM 7374 = ATCC 51263</name>
    <dbReference type="NCBI Taxonomy" id="1121865"/>
    <lineage>
        <taxon>Bacteria</taxon>
        <taxon>Bacillati</taxon>
        <taxon>Bacillota</taxon>
        <taxon>Bacilli</taxon>
        <taxon>Lactobacillales</taxon>
        <taxon>Enterococcaceae</taxon>
        <taxon>Enterococcus</taxon>
    </lineage>
</organism>
<evidence type="ECO:0000256" key="5">
    <source>
        <dbReference type="ARBA" id="ARBA00022777"/>
    </source>
</evidence>
<feature type="binding site" evidence="8">
    <location>
        <begin position="12"/>
        <end position="17"/>
    </location>
    <ligand>
        <name>ATP</name>
        <dbReference type="ChEBI" id="CHEBI:30616"/>
    </ligand>
</feature>
<keyword evidence="5 8" id="KW-0418">Kinase</keyword>
<dbReference type="Gene3D" id="3.40.50.300">
    <property type="entry name" value="P-loop containing nucleotide triphosphate hydrolases"/>
    <property type="match status" value="1"/>
</dbReference>
<dbReference type="FunFam" id="3.40.50.300:FF:000991">
    <property type="entry name" value="Dephospho-CoA kinase"/>
    <property type="match status" value="1"/>
</dbReference>
<keyword evidence="4 8" id="KW-0547">Nucleotide-binding</keyword>
<comment type="catalytic activity">
    <reaction evidence="8">
        <text>3'-dephospho-CoA + ATP = ADP + CoA + H(+)</text>
        <dbReference type="Rhea" id="RHEA:18245"/>
        <dbReference type="ChEBI" id="CHEBI:15378"/>
        <dbReference type="ChEBI" id="CHEBI:30616"/>
        <dbReference type="ChEBI" id="CHEBI:57287"/>
        <dbReference type="ChEBI" id="CHEBI:57328"/>
        <dbReference type="ChEBI" id="CHEBI:456216"/>
        <dbReference type="EC" id="2.7.1.24"/>
    </reaction>
</comment>
<evidence type="ECO:0000256" key="2">
    <source>
        <dbReference type="ARBA" id="ARBA00022490"/>
    </source>
</evidence>
<evidence type="ECO:0000256" key="3">
    <source>
        <dbReference type="ARBA" id="ARBA00022679"/>
    </source>
</evidence>
<dbReference type="GO" id="GO:0004140">
    <property type="term" value="F:dephospho-CoA kinase activity"/>
    <property type="evidence" value="ECO:0007669"/>
    <property type="project" value="UniProtKB-UniRule"/>
</dbReference>
<dbReference type="AlphaFoldDB" id="S0KYR4"/>
<comment type="subcellular location">
    <subcellularLocation>
        <location evidence="8">Cytoplasm</location>
    </subcellularLocation>
</comment>
<sequence length="202" mass="23275">MSFILGITGGIATGKSSVVNYIKGLEIPIVDADLIAREIVLPNRPALKVLVDCFGKQIIDEKGHLDRKKLGDIVFNDATKRQQLDELLAPYLQAEIKRQIEQYQAEHSLVVVDIPLMYEKGYDEWMDQVAVVYCTPDQQVNRLMTRNHLTSEQAIRRIHSQLPIDIKKQMAEIVFDNSQTLEQTIKQVEQWLTDRKFIRKSR</sequence>
<name>S0KYR4_9ENTE</name>
<dbReference type="PROSITE" id="PS51219">
    <property type="entry name" value="DPCK"/>
    <property type="match status" value="1"/>
</dbReference>
<dbReference type="EMBL" id="ASWJ01000004">
    <property type="protein sequence ID" value="EOW84554.1"/>
    <property type="molecule type" value="Genomic_DNA"/>
</dbReference>
<dbReference type="NCBIfam" id="TIGR00152">
    <property type="entry name" value="dephospho-CoA kinase"/>
    <property type="match status" value="1"/>
</dbReference>
<gene>
    <name evidence="8" type="primary">coaE</name>
    <name evidence="10" type="ORF">I568_01050</name>
</gene>
<keyword evidence="7 8" id="KW-0173">Coenzyme A biosynthesis</keyword>
<dbReference type="PATRIC" id="fig|1121865.3.peg.444"/>
<dbReference type="STRING" id="1121865.OMW_00452"/>
<dbReference type="GO" id="GO:0005737">
    <property type="term" value="C:cytoplasm"/>
    <property type="evidence" value="ECO:0007669"/>
    <property type="project" value="UniProtKB-SubCell"/>
</dbReference>
<keyword evidence="6 8" id="KW-0067">ATP-binding</keyword>
<keyword evidence="11" id="KW-1185">Reference proteome</keyword>
<dbReference type="EC" id="2.7.1.24" evidence="8 9"/>
<evidence type="ECO:0000256" key="6">
    <source>
        <dbReference type="ARBA" id="ARBA00022840"/>
    </source>
</evidence>
<evidence type="ECO:0000313" key="11">
    <source>
        <dbReference type="Proteomes" id="UP000014113"/>
    </source>
</evidence>
<keyword evidence="3 8" id="KW-0808">Transferase</keyword>
<evidence type="ECO:0000256" key="8">
    <source>
        <dbReference type="HAMAP-Rule" id="MF_00376"/>
    </source>
</evidence>
<dbReference type="HAMAP" id="MF_00376">
    <property type="entry name" value="Dephospho_CoA_kinase"/>
    <property type="match status" value="1"/>
</dbReference>
<dbReference type="OrthoDB" id="9812943at2"/>
<evidence type="ECO:0000256" key="1">
    <source>
        <dbReference type="ARBA" id="ARBA00009018"/>
    </source>
</evidence>
<dbReference type="eggNOG" id="COG0237">
    <property type="taxonomic scope" value="Bacteria"/>
</dbReference>
<accession>S0KYR4</accession>
<comment type="function">
    <text evidence="8">Catalyzes the phosphorylation of the 3'-hydroxyl group of dephosphocoenzyme A to form coenzyme A.</text>
</comment>
<evidence type="ECO:0000256" key="7">
    <source>
        <dbReference type="ARBA" id="ARBA00022993"/>
    </source>
</evidence>
<dbReference type="RefSeq" id="WP_016182616.1">
    <property type="nucleotide sequence ID" value="NZ_JXKI01000020.1"/>
</dbReference>
<dbReference type="Pfam" id="PF01121">
    <property type="entry name" value="CoaE"/>
    <property type="match status" value="1"/>
</dbReference>
<evidence type="ECO:0000256" key="4">
    <source>
        <dbReference type="ARBA" id="ARBA00022741"/>
    </source>
</evidence>
<dbReference type="InterPro" id="IPR001977">
    <property type="entry name" value="Depp_CoAkinase"/>
</dbReference>